<dbReference type="KEGG" id="bbis:104980417"/>
<reference evidence="3" key="1">
    <citation type="submission" date="2025-08" db="UniProtKB">
        <authorList>
            <consortium name="RefSeq"/>
        </authorList>
    </citation>
    <scope>IDENTIFICATION</scope>
    <source>
        <tissue evidence="3">Blood</tissue>
    </source>
</reference>
<accession>A0A6P3GLR0</accession>
<dbReference type="AlphaFoldDB" id="A0A6P3GLR0"/>
<keyword evidence="2" id="KW-1185">Reference proteome</keyword>
<protein>
    <submittedName>
        <fullName evidence="3">Uncharacterized protein LOC104980417</fullName>
    </submittedName>
</protein>
<sequence length="234" mass="25900">MLALAPRPPPVLRRSPGRSLHPWPPGAVRALHPTPRTSGPRARPRPREYAPPRVRTPLRLTRPASNPSEPLRTRLPSSPLQDRGSASVAPLRTTTHARRGGPERACPAFSPSSCPSELQERLQLFKSAAIFTAANFPACLALRERELGPTGYGGRGRRHGWDLWGRHWEDFLCSRLPIQTCQGSFNATEHVRTLQNKTSNFNQAPRSNSSLTMRSGRIGLPKSTLQIGVNRSRP</sequence>
<name>A0A6P3GLR0_BISBB</name>
<feature type="region of interest" description="Disordered" evidence="1">
    <location>
        <begin position="1"/>
        <end position="108"/>
    </location>
</feature>
<evidence type="ECO:0000256" key="1">
    <source>
        <dbReference type="SAM" id="MobiDB-lite"/>
    </source>
</evidence>
<dbReference type="GeneID" id="104980417"/>
<gene>
    <name evidence="3" type="primary">LOC104980417</name>
</gene>
<evidence type="ECO:0000313" key="3">
    <source>
        <dbReference type="RefSeq" id="XP_010827415.1"/>
    </source>
</evidence>
<feature type="compositionally biased region" description="Low complexity" evidence="1">
    <location>
        <begin position="51"/>
        <end position="63"/>
    </location>
</feature>
<organism evidence="2 3">
    <name type="scientific">Bison bison bison</name>
    <name type="common">North American plains bison</name>
    <dbReference type="NCBI Taxonomy" id="43346"/>
    <lineage>
        <taxon>Eukaryota</taxon>
        <taxon>Metazoa</taxon>
        <taxon>Chordata</taxon>
        <taxon>Craniata</taxon>
        <taxon>Vertebrata</taxon>
        <taxon>Euteleostomi</taxon>
        <taxon>Mammalia</taxon>
        <taxon>Eutheria</taxon>
        <taxon>Laurasiatheria</taxon>
        <taxon>Artiodactyla</taxon>
        <taxon>Ruminantia</taxon>
        <taxon>Pecora</taxon>
        <taxon>Bovidae</taxon>
        <taxon>Bovinae</taxon>
        <taxon>Bison</taxon>
    </lineage>
</organism>
<dbReference type="Proteomes" id="UP000515208">
    <property type="component" value="Unplaced"/>
</dbReference>
<evidence type="ECO:0000313" key="2">
    <source>
        <dbReference type="Proteomes" id="UP000515208"/>
    </source>
</evidence>
<feature type="compositionally biased region" description="Pro residues" evidence="1">
    <location>
        <begin position="1"/>
        <end position="11"/>
    </location>
</feature>
<proteinExistence type="predicted"/>
<dbReference type="RefSeq" id="XP_010827415.1">
    <property type="nucleotide sequence ID" value="XM_010829113.1"/>
</dbReference>